<dbReference type="Gene3D" id="2.60.40.10">
    <property type="entry name" value="Immunoglobulins"/>
    <property type="match status" value="1"/>
</dbReference>
<comment type="caution">
    <text evidence="4">The sequence shown here is derived from an EMBL/GenBank/DDBJ whole genome shotgun (WGS) entry which is preliminary data.</text>
</comment>
<dbReference type="InterPro" id="IPR013783">
    <property type="entry name" value="Ig-like_fold"/>
</dbReference>
<dbReference type="SUPFAM" id="SSF51445">
    <property type="entry name" value="(Trans)glycosidases"/>
    <property type="match status" value="1"/>
</dbReference>
<gene>
    <name evidence="4" type="ORF">EGI31_11150</name>
</gene>
<sequence>MKKILFILLIINLKSFGQAIEHFEPSSWWVGMKNPKLQVLIHGKEISTFSVNVNYPGVKLLKVNKTENPNYLFVDLTISPNAKAGKVPFRFTKGNQKTEYSLDLKNRKPNSAQREGYSQKDVIYLLTPDRFANGDSQNDNIAGYPDALNRARDYGRHGGDIAGIRKNLSYISDMGFTTIWPMPLEENKMEEASYHGYAITDFYKIDPRYGSNEDYINLVKESKQKGLKFIRDVVLNHCGLNHWWMKDLPSKDWINNEGKFKPTNHQREVIHDPYASKYDMDKMTQGWFVSAMPDMNQRNPFMANYLIQNTIWWIENADLDGLRIDTYPYSDKNFLSVWSKAVMDEYPKFNMVGEEWSTRQAVTAYWQMGQKNKDGYKSYLPTMMDFPLNNALIEGLKENDKEWGKGMLKVYQCLSDDYLYANPNNLMTFADNHDMNRIFTQLNEDKNLLKMGLAVIFTMRGIPQFFYGTEVAMTSPKERNDGLIRADMPGGWEGDKADVFQNKNLNPLQSEMREYVKKLLNWRKTASAIHNGKLVHYSPEDGIYTYFRFNENEKYWIILNKNEEQISLNTQKYKEHLPEKAKFYDVLENQSLENQISIPGKGFRILKVD</sequence>
<dbReference type="Pfam" id="PF09087">
    <property type="entry name" value="Cyc-maltodext_N"/>
    <property type="match status" value="1"/>
</dbReference>
<dbReference type="Pfam" id="PF00128">
    <property type="entry name" value="Alpha-amylase"/>
    <property type="match status" value="1"/>
</dbReference>
<dbReference type="GO" id="GO:0016798">
    <property type="term" value="F:hydrolase activity, acting on glycosyl bonds"/>
    <property type="evidence" value="ECO:0007669"/>
    <property type="project" value="UniProtKB-KW"/>
</dbReference>
<dbReference type="SUPFAM" id="SSF81296">
    <property type="entry name" value="E set domains"/>
    <property type="match status" value="1"/>
</dbReference>
<dbReference type="InterPro" id="IPR006047">
    <property type="entry name" value="GH13_cat_dom"/>
</dbReference>
<dbReference type="PANTHER" id="PTHR10357:SF210">
    <property type="entry name" value="MALTODEXTRIN GLUCOSIDASE"/>
    <property type="match status" value="1"/>
</dbReference>
<keyword evidence="1" id="KW-0378">Hydrolase</keyword>
<name>A0AAE3H238_9BACT</name>
<dbReference type="RefSeq" id="WP_255037293.1">
    <property type="nucleotide sequence ID" value="NZ_RJUF01000030.1"/>
</dbReference>
<keyword evidence="2" id="KW-0326">Glycosidase</keyword>
<evidence type="ECO:0000256" key="2">
    <source>
        <dbReference type="ARBA" id="ARBA00023295"/>
    </source>
</evidence>
<dbReference type="InterPro" id="IPR015171">
    <property type="entry name" value="Cyc-maltodext_N"/>
</dbReference>
<dbReference type="SUPFAM" id="SSF51011">
    <property type="entry name" value="Glycosyl hydrolase domain"/>
    <property type="match status" value="1"/>
</dbReference>
<dbReference type="InterPro" id="IPR013780">
    <property type="entry name" value="Glyco_hydro_b"/>
</dbReference>
<dbReference type="Gene3D" id="2.60.40.1180">
    <property type="entry name" value="Golgi alpha-mannosidase II"/>
    <property type="match status" value="1"/>
</dbReference>
<feature type="domain" description="Glycosyl hydrolase family 13 catalytic" evidence="3">
    <location>
        <begin position="125"/>
        <end position="523"/>
    </location>
</feature>
<evidence type="ECO:0000313" key="4">
    <source>
        <dbReference type="EMBL" id="MCP9763513.1"/>
    </source>
</evidence>
<keyword evidence="5" id="KW-1185">Reference proteome</keyword>
<proteinExistence type="predicted"/>
<dbReference type="Proteomes" id="UP001204144">
    <property type="component" value="Unassembled WGS sequence"/>
</dbReference>
<dbReference type="InterPro" id="IPR014756">
    <property type="entry name" value="Ig_E-set"/>
</dbReference>
<dbReference type="PANTHER" id="PTHR10357">
    <property type="entry name" value="ALPHA-AMYLASE FAMILY MEMBER"/>
    <property type="match status" value="1"/>
</dbReference>
<dbReference type="Gene3D" id="3.20.20.80">
    <property type="entry name" value="Glycosidases"/>
    <property type="match status" value="1"/>
</dbReference>
<accession>A0AAE3H238</accession>
<dbReference type="EMBL" id="RJUF01000030">
    <property type="protein sequence ID" value="MCP9763513.1"/>
    <property type="molecule type" value="Genomic_DNA"/>
</dbReference>
<organism evidence="4 5">
    <name type="scientific">Lacihabitans soyangensis</name>
    <dbReference type="NCBI Taxonomy" id="869394"/>
    <lineage>
        <taxon>Bacteria</taxon>
        <taxon>Pseudomonadati</taxon>
        <taxon>Bacteroidota</taxon>
        <taxon>Cytophagia</taxon>
        <taxon>Cytophagales</taxon>
        <taxon>Leadbetterellaceae</taxon>
        <taxon>Lacihabitans</taxon>
    </lineage>
</organism>
<dbReference type="InterPro" id="IPR019492">
    <property type="entry name" value="Cyclo-malto-dextrinase_C"/>
</dbReference>
<protein>
    <submittedName>
        <fullName evidence="4">Alpha-amlyase</fullName>
    </submittedName>
</protein>
<evidence type="ECO:0000256" key="1">
    <source>
        <dbReference type="ARBA" id="ARBA00022801"/>
    </source>
</evidence>
<dbReference type="CDD" id="cd11340">
    <property type="entry name" value="AmyAc_bac_CMD_like_3"/>
    <property type="match status" value="1"/>
</dbReference>
<reference evidence="4 5" key="1">
    <citation type="submission" date="2018-11" db="EMBL/GenBank/DDBJ databases">
        <title>Novel bacteria species description.</title>
        <authorList>
            <person name="Han J.-H."/>
        </authorList>
    </citation>
    <scope>NUCLEOTIDE SEQUENCE [LARGE SCALE GENOMIC DNA]</scope>
    <source>
        <strain evidence="4 5">KCTC23259</strain>
    </source>
</reference>
<dbReference type="GO" id="GO:0005975">
    <property type="term" value="P:carbohydrate metabolic process"/>
    <property type="evidence" value="ECO:0007669"/>
    <property type="project" value="InterPro"/>
</dbReference>
<dbReference type="InterPro" id="IPR017853">
    <property type="entry name" value="GH"/>
</dbReference>
<evidence type="ECO:0000259" key="3">
    <source>
        <dbReference type="SMART" id="SM00642"/>
    </source>
</evidence>
<dbReference type="Pfam" id="PF10438">
    <property type="entry name" value="Cyc-maltodext_C"/>
    <property type="match status" value="1"/>
</dbReference>
<dbReference type="AlphaFoldDB" id="A0AAE3H238"/>
<dbReference type="SMART" id="SM00642">
    <property type="entry name" value="Aamy"/>
    <property type="match status" value="1"/>
</dbReference>
<evidence type="ECO:0000313" key="5">
    <source>
        <dbReference type="Proteomes" id="UP001204144"/>
    </source>
</evidence>